<dbReference type="PROSITE" id="PS51746">
    <property type="entry name" value="PPM_2"/>
    <property type="match status" value="1"/>
</dbReference>
<dbReference type="CDD" id="cd00143">
    <property type="entry name" value="PP2Cc"/>
    <property type="match status" value="1"/>
</dbReference>
<dbReference type="VEuPathDB" id="FungiDB:MGL_2557"/>
<dbReference type="InterPro" id="IPR001932">
    <property type="entry name" value="PPM-type_phosphatase-like_dom"/>
</dbReference>
<dbReference type="Gene3D" id="3.60.40.10">
    <property type="entry name" value="PPM-type phosphatase domain"/>
    <property type="match status" value="1"/>
</dbReference>
<feature type="region of interest" description="Disordered" evidence="1">
    <location>
        <begin position="526"/>
        <end position="566"/>
    </location>
</feature>
<dbReference type="OrthoDB" id="420076at2759"/>
<evidence type="ECO:0000256" key="2">
    <source>
        <dbReference type="SAM" id="Phobius"/>
    </source>
</evidence>
<feature type="region of interest" description="Disordered" evidence="1">
    <location>
        <begin position="627"/>
        <end position="668"/>
    </location>
</feature>
<dbReference type="GO" id="GO:0004741">
    <property type="term" value="F:[pyruvate dehydrogenase (acetyl-transferring)]-phosphatase activity"/>
    <property type="evidence" value="ECO:0007669"/>
    <property type="project" value="TreeGrafter"/>
</dbReference>
<dbReference type="FunCoup" id="A8Q4K6">
    <property type="interactions" value="165"/>
</dbReference>
<organism evidence="4 5">
    <name type="scientific">Malassezia globosa (strain ATCC MYA-4612 / CBS 7966)</name>
    <name type="common">Dandruff-associated fungus</name>
    <dbReference type="NCBI Taxonomy" id="425265"/>
    <lineage>
        <taxon>Eukaryota</taxon>
        <taxon>Fungi</taxon>
        <taxon>Dikarya</taxon>
        <taxon>Basidiomycota</taxon>
        <taxon>Ustilaginomycotina</taxon>
        <taxon>Malasseziomycetes</taxon>
        <taxon>Malasseziales</taxon>
        <taxon>Malasseziaceae</taxon>
        <taxon>Malassezia</taxon>
    </lineage>
</organism>
<evidence type="ECO:0000313" key="4">
    <source>
        <dbReference type="EMBL" id="EDP42961.1"/>
    </source>
</evidence>
<dbReference type="Pfam" id="PF00481">
    <property type="entry name" value="PP2C"/>
    <property type="match status" value="2"/>
</dbReference>
<dbReference type="RefSeq" id="XP_001730175.1">
    <property type="nucleotide sequence ID" value="XM_001730123.1"/>
</dbReference>
<dbReference type="KEGG" id="mgl:MGL_2557"/>
<protein>
    <recommendedName>
        <fullName evidence="3">PPM-type phosphatase domain-containing protein</fullName>
    </recommendedName>
</protein>
<keyword evidence="2" id="KW-0812">Transmembrane</keyword>
<feature type="compositionally biased region" description="Low complexity" evidence="1">
    <location>
        <begin position="735"/>
        <end position="749"/>
    </location>
</feature>
<feature type="compositionally biased region" description="Low complexity" evidence="1">
    <location>
        <begin position="526"/>
        <end position="537"/>
    </location>
</feature>
<feature type="compositionally biased region" description="Polar residues" evidence="1">
    <location>
        <begin position="750"/>
        <end position="763"/>
    </location>
</feature>
<reference evidence="4 5" key="1">
    <citation type="journal article" date="2007" name="Proc. Natl. Acad. Sci. U.S.A.">
        <title>Dandruff-associated Malassezia genomes reveal convergent and divergent virulence traits shared with plant and human fungal pathogens.</title>
        <authorList>
            <person name="Xu J."/>
            <person name="Saunders C.W."/>
            <person name="Hu P."/>
            <person name="Grant R.A."/>
            <person name="Boekhout T."/>
            <person name="Kuramae E.E."/>
            <person name="Kronstad J.W."/>
            <person name="Deangelis Y.M."/>
            <person name="Reeder N.L."/>
            <person name="Johnstone K.R."/>
            <person name="Leland M."/>
            <person name="Fieno A.M."/>
            <person name="Begley W.M."/>
            <person name="Sun Y."/>
            <person name="Lacey M.P."/>
            <person name="Chaudhary T."/>
            <person name="Keough T."/>
            <person name="Chu L."/>
            <person name="Sears R."/>
            <person name="Yuan B."/>
            <person name="Dawson T.L.Jr."/>
        </authorList>
    </citation>
    <scope>NUCLEOTIDE SEQUENCE [LARGE SCALE GENOMIC DNA]</scope>
    <source>
        <strain evidence="5">ATCC MYA-4612 / CBS 7966</strain>
    </source>
</reference>
<dbReference type="OMA" id="GEQAMAP"/>
<dbReference type="AlphaFoldDB" id="A8Q4K6"/>
<dbReference type="GO" id="GO:0005739">
    <property type="term" value="C:mitochondrion"/>
    <property type="evidence" value="ECO:0007669"/>
    <property type="project" value="TreeGrafter"/>
</dbReference>
<comment type="caution">
    <text evidence="4">The sequence shown here is derived from an EMBL/GenBank/DDBJ whole genome shotgun (WGS) entry which is preliminary data.</text>
</comment>
<evidence type="ECO:0000313" key="5">
    <source>
        <dbReference type="Proteomes" id="UP000008837"/>
    </source>
</evidence>
<keyword evidence="2" id="KW-1133">Transmembrane helix</keyword>
<sequence length="763" mass="83084">MYLGAVHRRRACPPEFVRALSTTSVVGRHTTTRVAAAGRAPPTPSSTEAYYRQRRTEWVFVGVAGSAAAFGTWYYWNKMDSRNANEPPRRKFSLSASAPTSFTIPVRSKDTGQPMYRIITPLTEDQVNARLHENEHSTRVERPPGACLVARYDTNSVASNATNEDRHAEVIVERDRGIDELPMSRRDSRDADSQPERVRGDLCFFTVMDGHGGDFTSQVLSRKLVAFVALELDKVFKETGEYADMARSKQSVAASVWNTLFGSRSATSSHRLAAMALDGDPDIVTRALIKGFRGLDKEIINTPLELLKQYELSLASVSKKHSAGDDAHSLSSLAHSIWPSSLGQPKNTSFSTMSQGSAFESILPAISGSCALMVYVDSARHDLYVASTGDSRAVAGYWDERAGRWEVEALSVDQTGRNPAEVRRIQREHPPEEAPYVIQRGRVLGGLEPTRAFGDSRYKWDRRTQQRIAEAFLPDKYRRGVPRALKTPPYVTAEPLVQWRRLRPLADTIAASAASVPASTTIAKTTTKTTPEATAQAMPDGVKVSSSTSTSPSPATTTLAAPSSSSKSPARELRFIIMATDGLWDLMSNEEAVGLVAGHLAGMRGTIRADVLQRMCFEPLSKTVPDISGSGLASDARTSAKDATATSSEVPQQHGPAHPLLKSPSNQQTFTFEDDNLSTHLVRNALGGAARERVAGLLAIPSPESRRFRDDITVNVILFHTAAQASSHHLHHQNHSSTSASSSRDSTASVPNNNQTPVVTAKL</sequence>
<dbReference type="SMART" id="SM00332">
    <property type="entry name" value="PP2Cc"/>
    <property type="match status" value="1"/>
</dbReference>
<dbReference type="SUPFAM" id="SSF81606">
    <property type="entry name" value="PP2C-like"/>
    <property type="match status" value="1"/>
</dbReference>
<evidence type="ECO:0000259" key="3">
    <source>
        <dbReference type="PROSITE" id="PS51746"/>
    </source>
</evidence>
<feature type="transmembrane region" description="Helical" evidence="2">
    <location>
        <begin position="58"/>
        <end position="76"/>
    </location>
</feature>
<proteinExistence type="predicted"/>
<evidence type="ECO:0000256" key="1">
    <source>
        <dbReference type="SAM" id="MobiDB-lite"/>
    </source>
</evidence>
<name>A8Q4K6_MALGO</name>
<dbReference type="EMBL" id="AAYY01000009">
    <property type="protein sequence ID" value="EDP42961.1"/>
    <property type="molecule type" value="Genomic_DNA"/>
</dbReference>
<dbReference type="Proteomes" id="UP000008837">
    <property type="component" value="Unassembled WGS sequence"/>
</dbReference>
<keyword evidence="5" id="KW-1185">Reference proteome</keyword>
<dbReference type="GeneID" id="5854482"/>
<feature type="domain" description="PPM-type phosphatase" evidence="3">
    <location>
        <begin position="187"/>
        <end position="719"/>
    </location>
</feature>
<dbReference type="STRING" id="425265.A8Q4K6"/>
<dbReference type="InParanoid" id="A8Q4K6"/>
<dbReference type="PANTHER" id="PTHR13832:SF792">
    <property type="entry name" value="GM14286P"/>
    <property type="match status" value="1"/>
</dbReference>
<keyword evidence="2" id="KW-0472">Membrane</keyword>
<dbReference type="PANTHER" id="PTHR13832">
    <property type="entry name" value="PROTEIN PHOSPHATASE 2C"/>
    <property type="match status" value="1"/>
</dbReference>
<accession>A8Q4K6</accession>
<dbReference type="InterPro" id="IPR036457">
    <property type="entry name" value="PPM-type-like_dom_sf"/>
</dbReference>
<gene>
    <name evidence="4" type="ORF">MGL_2557</name>
</gene>
<feature type="region of interest" description="Disordered" evidence="1">
    <location>
        <begin position="726"/>
        <end position="763"/>
    </location>
</feature>
<dbReference type="InterPro" id="IPR015655">
    <property type="entry name" value="PP2C"/>
</dbReference>
<feature type="compositionally biased region" description="Low complexity" evidence="1">
    <location>
        <begin position="545"/>
        <end position="566"/>
    </location>
</feature>